<keyword evidence="4 7" id="KW-0812">Transmembrane</keyword>
<evidence type="ECO:0000256" key="7">
    <source>
        <dbReference type="SAM" id="Phobius"/>
    </source>
</evidence>
<organism evidence="9 10">
    <name type="scientific">Treponema bryantii</name>
    <dbReference type="NCBI Taxonomy" id="163"/>
    <lineage>
        <taxon>Bacteria</taxon>
        <taxon>Pseudomonadati</taxon>
        <taxon>Spirochaetota</taxon>
        <taxon>Spirochaetia</taxon>
        <taxon>Spirochaetales</taxon>
        <taxon>Treponemataceae</taxon>
        <taxon>Treponema</taxon>
    </lineage>
</organism>
<evidence type="ECO:0000256" key="6">
    <source>
        <dbReference type="ARBA" id="ARBA00023136"/>
    </source>
</evidence>
<dbReference type="Proteomes" id="UP000182737">
    <property type="component" value="Unassembled WGS sequence"/>
</dbReference>
<dbReference type="PANTHER" id="PTHR30489">
    <property type="entry name" value="LIPOPROTEIN-RELEASING SYSTEM TRANSMEMBRANE PROTEIN LOLE"/>
    <property type="match status" value="1"/>
</dbReference>
<dbReference type="AlphaFoldDB" id="A0A1I3IPC4"/>
<dbReference type="RefSeq" id="WP_074930357.1">
    <property type="nucleotide sequence ID" value="NZ_FORI01000002.1"/>
</dbReference>
<comment type="subcellular location">
    <subcellularLocation>
        <location evidence="1">Cell membrane</location>
        <topology evidence="1">Multi-pass membrane protein</topology>
    </subcellularLocation>
</comment>
<evidence type="ECO:0000256" key="5">
    <source>
        <dbReference type="ARBA" id="ARBA00022989"/>
    </source>
</evidence>
<dbReference type="Pfam" id="PF02687">
    <property type="entry name" value="FtsX"/>
    <property type="match status" value="1"/>
</dbReference>
<evidence type="ECO:0000259" key="8">
    <source>
        <dbReference type="Pfam" id="PF02687"/>
    </source>
</evidence>
<dbReference type="EMBL" id="FORI01000002">
    <property type="protein sequence ID" value="SFI49806.1"/>
    <property type="molecule type" value="Genomic_DNA"/>
</dbReference>
<feature type="domain" description="ABC3 transporter permease C-terminal" evidence="8">
    <location>
        <begin position="290"/>
        <end position="415"/>
    </location>
</feature>
<keyword evidence="10" id="KW-1185">Reference proteome</keyword>
<dbReference type="InterPro" id="IPR051447">
    <property type="entry name" value="Lipoprotein-release_system"/>
</dbReference>
<evidence type="ECO:0000256" key="3">
    <source>
        <dbReference type="ARBA" id="ARBA00022475"/>
    </source>
</evidence>
<dbReference type="OrthoDB" id="356133at2"/>
<reference evidence="10" key="1">
    <citation type="submission" date="2016-10" db="EMBL/GenBank/DDBJ databases">
        <authorList>
            <person name="Varghese N."/>
            <person name="Submissions S."/>
        </authorList>
    </citation>
    <scope>NUCLEOTIDE SEQUENCE [LARGE SCALE GENOMIC DNA]</scope>
    <source>
        <strain evidence="10">XBD1002</strain>
    </source>
</reference>
<feature type="transmembrane region" description="Helical" evidence="7">
    <location>
        <begin position="331"/>
        <end position="353"/>
    </location>
</feature>
<name>A0A1I3IPC4_9SPIR</name>
<keyword evidence="9" id="KW-0449">Lipoprotein</keyword>
<evidence type="ECO:0000313" key="10">
    <source>
        <dbReference type="Proteomes" id="UP000182737"/>
    </source>
</evidence>
<feature type="transmembrane region" description="Helical" evidence="7">
    <location>
        <begin position="287"/>
        <end position="310"/>
    </location>
</feature>
<keyword evidence="3" id="KW-1003">Cell membrane</keyword>
<dbReference type="InterPro" id="IPR003838">
    <property type="entry name" value="ABC3_permease_C"/>
</dbReference>
<gene>
    <name evidence="9" type="ORF">SAMN04487775_10246</name>
</gene>
<evidence type="ECO:0000256" key="4">
    <source>
        <dbReference type="ARBA" id="ARBA00022692"/>
    </source>
</evidence>
<evidence type="ECO:0000256" key="1">
    <source>
        <dbReference type="ARBA" id="ARBA00004651"/>
    </source>
</evidence>
<keyword evidence="6 7" id="KW-0472">Membrane</keyword>
<evidence type="ECO:0000256" key="2">
    <source>
        <dbReference type="ARBA" id="ARBA00005236"/>
    </source>
</evidence>
<comment type="similarity">
    <text evidence="2">Belongs to the ABC-4 integral membrane protein family. LolC/E subfamily.</text>
</comment>
<proteinExistence type="inferred from homology"/>
<dbReference type="PANTHER" id="PTHR30489:SF0">
    <property type="entry name" value="LIPOPROTEIN-RELEASING SYSTEM TRANSMEMBRANE PROTEIN LOLE"/>
    <property type="match status" value="1"/>
</dbReference>
<dbReference type="GO" id="GO:0044874">
    <property type="term" value="P:lipoprotein localization to outer membrane"/>
    <property type="evidence" value="ECO:0007669"/>
    <property type="project" value="TreeGrafter"/>
</dbReference>
<feature type="transmembrane region" description="Helical" evidence="7">
    <location>
        <begin position="20"/>
        <end position="40"/>
    </location>
</feature>
<feature type="transmembrane region" description="Helical" evidence="7">
    <location>
        <begin position="384"/>
        <end position="409"/>
    </location>
</feature>
<protein>
    <submittedName>
        <fullName evidence="9">ABC-type transport system, involved in lipoprotein release, permease component</fullName>
    </submittedName>
</protein>
<keyword evidence="5 7" id="KW-1133">Transmembrane helix</keyword>
<evidence type="ECO:0000313" key="9">
    <source>
        <dbReference type="EMBL" id="SFI49806.1"/>
    </source>
</evidence>
<feature type="transmembrane region" description="Helical" evidence="7">
    <location>
        <begin position="359"/>
        <end position="377"/>
    </location>
</feature>
<accession>A0A1I3IPC4</accession>
<dbReference type="GO" id="GO:0098797">
    <property type="term" value="C:plasma membrane protein complex"/>
    <property type="evidence" value="ECO:0007669"/>
    <property type="project" value="TreeGrafter"/>
</dbReference>
<sequence>MTDELKMGLRSLLYRRKQYLSLFLVCFFGVGVSLFCLYSVNGMLSALEDKARIYYGGDLQFIGGSGGMDQPLENIEAIREFFPENTIIAERFDFDADYAAFYYEGTGVRQRVIKGVNFEKEKKLFANFNYIEGSADGIYGTNGVLLSEPIAQMLEVHAGDEITFMLRNNRWQINTIPLVVKGIFRDSSLFGMYTSYMDREVLSKAYGFPVNLCNRICLMLPEGKPSAKELEAYQNALSQKFEMYPLVEDKQEFYNKGLYASNHPHALIKLSANLQEIQIIIDAMKAIVAFVIVMLLIIIVTGVSSTFRVIAMKRINEIGIYKAIGMKRMKIYGMLLTETLLLIVGGCIAGFLFSCLITGIVGLFNFSFIPAFDIFLINGKIKGIISFVYFIGIFVIVLVTTLAAVMFAVKKSVSVTPCEALAVTE</sequence>